<comment type="caution">
    <text evidence="2">The sequence shown here is derived from an EMBL/GenBank/DDBJ whole genome shotgun (WGS) entry which is preliminary data.</text>
</comment>
<protein>
    <submittedName>
        <fullName evidence="2">Uncharacterized protein</fullName>
    </submittedName>
</protein>
<sequence length="220" mass="23654">MGVDRQRLDIGHEADGQRTRFVGMCGEQRIDIAEQQQRVRAHQLGDQRGQPVVVTEVDLVGGDGVVLVDDRHHAHPQQRAQCAQRIGIGRLAGDIVHGQQDLTDQDAAISEEFGVALHQQPLTDRGGSLLVSQVARTPAQLQRSQARGDGARANQHDVVAVVVSIGQRAHQGGDPVLGETTRGAAQGRGTDLDHQTASGGDLLTYFFLGQHAIEIGAQHY</sequence>
<accession>A0A645DPJ5</accession>
<feature type="region of interest" description="Disordered" evidence="1">
    <location>
        <begin position="171"/>
        <end position="193"/>
    </location>
</feature>
<organism evidence="2">
    <name type="scientific">bioreactor metagenome</name>
    <dbReference type="NCBI Taxonomy" id="1076179"/>
    <lineage>
        <taxon>unclassified sequences</taxon>
        <taxon>metagenomes</taxon>
        <taxon>ecological metagenomes</taxon>
    </lineage>
</organism>
<evidence type="ECO:0000313" key="2">
    <source>
        <dbReference type="EMBL" id="MPM91410.1"/>
    </source>
</evidence>
<name>A0A645DPJ5_9ZZZZ</name>
<gene>
    <name evidence="2" type="ORF">SDC9_138539</name>
</gene>
<proteinExistence type="predicted"/>
<dbReference type="AlphaFoldDB" id="A0A645DPJ5"/>
<reference evidence="2" key="1">
    <citation type="submission" date="2019-08" db="EMBL/GenBank/DDBJ databases">
        <authorList>
            <person name="Kucharzyk K."/>
            <person name="Murdoch R.W."/>
            <person name="Higgins S."/>
            <person name="Loffler F."/>
        </authorList>
    </citation>
    <scope>NUCLEOTIDE SEQUENCE</scope>
</reference>
<evidence type="ECO:0000256" key="1">
    <source>
        <dbReference type="SAM" id="MobiDB-lite"/>
    </source>
</evidence>
<dbReference type="EMBL" id="VSSQ01038468">
    <property type="protein sequence ID" value="MPM91410.1"/>
    <property type="molecule type" value="Genomic_DNA"/>
</dbReference>